<dbReference type="SUPFAM" id="SSF50118">
    <property type="entry name" value="Cell growth inhibitor/plasmid maintenance toxic component"/>
    <property type="match status" value="1"/>
</dbReference>
<dbReference type="InterPro" id="IPR011067">
    <property type="entry name" value="Plasmid_toxin/cell-grow_inhib"/>
</dbReference>
<dbReference type="AlphaFoldDB" id="A0A846HE81"/>
<dbReference type="InterPro" id="IPR003477">
    <property type="entry name" value="PemK-like"/>
</dbReference>
<dbReference type="GO" id="GO:0003677">
    <property type="term" value="F:DNA binding"/>
    <property type="evidence" value="ECO:0007669"/>
    <property type="project" value="InterPro"/>
</dbReference>
<comment type="similarity">
    <text evidence="1">Belongs to the PemK/MazF family.</text>
</comment>
<evidence type="ECO:0000256" key="2">
    <source>
        <dbReference type="ARBA" id="ARBA00022649"/>
    </source>
</evidence>
<dbReference type="Proteomes" id="UP000031549">
    <property type="component" value="Unassembled WGS sequence"/>
</dbReference>
<dbReference type="Gene3D" id="2.30.30.110">
    <property type="match status" value="1"/>
</dbReference>
<keyword evidence="4" id="KW-1185">Reference proteome</keyword>
<comment type="caution">
    <text evidence="3">The sequence shown here is derived from an EMBL/GenBank/DDBJ whole genome shotgun (WGS) entry which is preliminary data.</text>
</comment>
<protein>
    <submittedName>
        <fullName evidence="3">Type II toxin-antitoxin system PemK/MazF family toxin</fullName>
    </submittedName>
</protein>
<sequence length="109" mass="12176">MTTIQPGEFWVADIPYTSGTGSKKRPILVLWLDGDDVVAAIVTSAKPRTQTDVLLTDWLASGLRVASTVRLSRLDCLEQSLLLAKIGRISQTDAEQLKRVWDMYIKPQF</sequence>
<accession>A0A846HE81</accession>
<name>A0A846HE81_9CYAN</name>
<organism evidence="3 4">
    <name type="scientific">Hassallia byssoidea VB512170</name>
    <dbReference type="NCBI Taxonomy" id="1304833"/>
    <lineage>
        <taxon>Bacteria</taxon>
        <taxon>Bacillati</taxon>
        <taxon>Cyanobacteriota</taxon>
        <taxon>Cyanophyceae</taxon>
        <taxon>Nostocales</taxon>
        <taxon>Tolypothrichaceae</taxon>
        <taxon>Hassallia</taxon>
    </lineage>
</organism>
<evidence type="ECO:0000313" key="3">
    <source>
        <dbReference type="EMBL" id="NEU75682.1"/>
    </source>
</evidence>
<dbReference type="Pfam" id="PF02452">
    <property type="entry name" value="PemK_toxin"/>
    <property type="match status" value="1"/>
</dbReference>
<proteinExistence type="inferred from homology"/>
<evidence type="ECO:0000256" key="1">
    <source>
        <dbReference type="ARBA" id="ARBA00007521"/>
    </source>
</evidence>
<reference evidence="3 4" key="1">
    <citation type="journal article" date="2015" name="Genome Announc.">
        <title>Draft Genome Sequence of Cyanobacterium Hassallia byssoidea Strain VB512170, Isolated from Monuments in India.</title>
        <authorList>
            <person name="Singh D."/>
            <person name="Chandrababunaidu M.M."/>
            <person name="Panda A."/>
            <person name="Sen D."/>
            <person name="Bhattacharyya S."/>
            <person name="Adhikary S.P."/>
            <person name="Tripathy S."/>
        </authorList>
    </citation>
    <scope>NUCLEOTIDE SEQUENCE [LARGE SCALE GENOMIC DNA]</scope>
    <source>
        <strain evidence="3 4">VB512170</strain>
    </source>
</reference>
<dbReference type="RefSeq" id="WP_039737725.1">
    <property type="nucleotide sequence ID" value="NZ_JTCM02000078.1"/>
</dbReference>
<dbReference type="EMBL" id="JTCM02000078">
    <property type="protein sequence ID" value="NEU75682.1"/>
    <property type="molecule type" value="Genomic_DNA"/>
</dbReference>
<keyword evidence="2" id="KW-1277">Toxin-antitoxin system</keyword>
<gene>
    <name evidence="3" type="ORF">PI95_024755</name>
</gene>
<evidence type="ECO:0000313" key="4">
    <source>
        <dbReference type="Proteomes" id="UP000031549"/>
    </source>
</evidence>